<evidence type="ECO:0000256" key="1">
    <source>
        <dbReference type="SAM" id="Phobius"/>
    </source>
</evidence>
<protein>
    <recommendedName>
        <fullName evidence="2">4Fe-4S ferredoxin-type domain-containing protein</fullName>
    </recommendedName>
</protein>
<feature type="transmembrane region" description="Helical" evidence="1">
    <location>
        <begin position="120"/>
        <end position="141"/>
    </location>
</feature>
<evidence type="ECO:0000259" key="2">
    <source>
        <dbReference type="Pfam" id="PF12801"/>
    </source>
</evidence>
<name>X0W8D6_9ZZZZ</name>
<feature type="transmembrane region" description="Helical" evidence="1">
    <location>
        <begin position="83"/>
        <end position="100"/>
    </location>
</feature>
<dbReference type="EMBL" id="BARS01027171">
    <property type="protein sequence ID" value="GAG08901.1"/>
    <property type="molecule type" value="Genomic_DNA"/>
</dbReference>
<sequence>MIRQLLIILTPILLPLILLMVLAHAAMAQELIPIPDFTKYQIKDTINPPGPVQTSEYLDLAALLAGLSLASWFALVKRSRRGLYLLAAASLVWLGFWRKGCVCPIGSIQNVVLAVCDPTYAVPAAVMAFFALPLVFTLFFGRTFCAAVCPLGALQELVAVRPVKVPVWLEHALG</sequence>
<evidence type="ECO:0000313" key="3">
    <source>
        <dbReference type="EMBL" id="GAG08901.1"/>
    </source>
</evidence>
<comment type="caution">
    <text evidence="3">The sequence shown here is derived from an EMBL/GenBank/DDBJ whole genome shotgun (WGS) entry which is preliminary data.</text>
</comment>
<organism evidence="3">
    <name type="scientific">marine sediment metagenome</name>
    <dbReference type="NCBI Taxonomy" id="412755"/>
    <lineage>
        <taxon>unclassified sequences</taxon>
        <taxon>metagenomes</taxon>
        <taxon>ecological metagenomes</taxon>
    </lineage>
</organism>
<dbReference type="AlphaFoldDB" id="X0W8D6"/>
<gene>
    <name evidence="3" type="ORF">S01H1_42707</name>
</gene>
<feature type="domain" description="4Fe-4S ferredoxin-type" evidence="2">
    <location>
        <begin position="125"/>
        <end position="162"/>
    </location>
</feature>
<dbReference type="Pfam" id="PF12801">
    <property type="entry name" value="Fer4_5"/>
    <property type="match status" value="1"/>
</dbReference>
<proteinExistence type="predicted"/>
<feature type="transmembrane region" description="Helical" evidence="1">
    <location>
        <begin position="57"/>
        <end position="76"/>
    </location>
</feature>
<accession>X0W8D6</accession>
<keyword evidence="1" id="KW-1133">Transmembrane helix</keyword>
<feature type="non-terminal residue" evidence="3">
    <location>
        <position position="174"/>
    </location>
</feature>
<reference evidence="3" key="1">
    <citation type="journal article" date="2014" name="Front. Microbiol.">
        <title>High frequency of phylogenetically diverse reductive dehalogenase-homologous genes in deep subseafloor sedimentary metagenomes.</title>
        <authorList>
            <person name="Kawai M."/>
            <person name="Futagami T."/>
            <person name="Toyoda A."/>
            <person name="Takaki Y."/>
            <person name="Nishi S."/>
            <person name="Hori S."/>
            <person name="Arai W."/>
            <person name="Tsubouchi T."/>
            <person name="Morono Y."/>
            <person name="Uchiyama I."/>
            <person name="Ito T."/>
            <person name="Fujiyama A."/>
            <person name="Inagaki F."/>
            <person name="Takami H."/>
        </authorList>
    </citation>
    <scope>NUCLEOTIDE SEQUENCE</scope>
    <source>
        <strain evidence="3">Expedition CK06-06</strain>
    </source>
</reference>
<keyword evidence="1" id="KW-0472">Membrane</keyword>
<dbReference type="InterPro" id="IPR017896">
    <property type="entry name" value="4Fe4S_Fe-S-bd"/>
</dbReference>
<keyword evidence="1" id="KW-0812">Transmembrane</keyword>